<protein>
    <recommendedName>
        <fullName evidence="18">Cytochrome P450</fullName>
    </recommendedName>
</protein>
<feature type="transmembrane region" description="Helical" evidence="15">
    <location>
        <begin position="7"/>
        <end position="30"/>
    </location>
</feature>
<keyword evidence="11 14" id="KW-0503">Monooxygenase</keyword>
<dbReference type="GO" id="GO:0004497">
    <property type="term" value="F:monooxygenase activity"/>
    <property type="evidence" value="ECO:0007669"/>
    <property type="project" value="UniProtKB-KW"/>
</dbReference>
<dbReference type="InterPro" id="IPR002401">
    <property type="entry name" value="Cyt_P450_E_grp-I"/>
</dbReference>
<gene>
    <name evidence="16" type="ORF">RI129_010841</name>
</gene>
<keyword evidence="9 14" id="KW-0560">Oxidoreductase</keyword>
<proteinExistence type="inferred from homology"/>
<comment type="caution">
    <text evidence="16">The sequence shown here is derived from an EMBL/GenBank/DDBJ whole genome shotgun (WGS) entry which is preliminary data.</text>
</comment>
<dbReference type="Gene3D" id="1.10.630.10">
    <property type="entry name" value="Cytochrome P450"/>
    <property type="match status" value="1"/>
</dbReference>
<comment type="subcellular location">
    <subcellularLocation>
        <location evidence="3">Endoplasmic reticulum membrane</location>
        <topology evidence="3">Peripheral membrane protein</topology>
    </subcellularLocation>
    <subcellularLocation>
        <location evidence="2">Microsome membrane</location>
        <topology evidence="2">Peripheral membrane protein</topology>
    </subcellularLocation>
</comment>
<dbReference type="InterPro" id="IPR036396">
    <property type="entry name" value="Cyt_P450_sf"/>
</dbReference>
<dbReference type="CDD" id="cd11056">
    <property type="entry name" value="CYP6-like"/>
    <property type="match status" value="1"/>
</dbReference>
<dbReference type="InterPro" id="IPR050476">
    <property type="entry name" value="Insect_CytP450_Detox"/>
</dbReference>
<dbReference type="Proteomes" id="UP001329430">
    <property type="component" value="Chromosome 8"/>
</dbReference>
<dbReference type="FunFam" id="1.10.630.10:FF:000182">
    <property type="entry name" value="Cytochrome P450 3A4"/>
    <property type="match status" value="1"/>
</dbReference>
<dbReference type="PROSITE" id="PS00086">
    <property type="entry name" value="CYTOCHROME_P450"/>
    <property type="match status" value="1"/>
</dbReference>
<accession>A0AAN7UZM2</accession>
<comment type="cofactor">
    <cofactor evidence="1 13">
        <name>heme</name>
        <dbReference type="ChEBI" id="CHEBI:30413"/>
    </cofactor>
</comment>
<keyword evidence="8" id="KW-0492">Microsome</keyword>
<evidence type="ECO:0000256" key="13">
    <source>
        <dbReference type="PIRSR" id="PIRSR602401-1"/>
    </source>
</evidence>
<evidence type="ECO:0000256" key="6">
    <source>
        <dbReference type="ARBA" id="ARBA00022723"/>
    </source>
</evidence>
<organism evidence="16 17">
    <name type="scientific">Pyrocoelia pectoralis</name>
    <dbReference type="NCBI Taxonomy" id="417401"/>
    <lineage>
        <taxon>Eukaryota</taxon>
        <taxon>Metazoa</taxon>
        <taxon>Ecdysozoa</taxon>
        <taxon>Arthropoda</taxon>
        <taxon>Hexapoda</taxon>
        <taxon>Insecta</taxon>
        <taxon>Pterygota</taxon>
        <taxon>Neoptera</taxon>
        <taxon>Endopterygota</taxon>
        <taxon>Coleoptera</taxon>
        <taxon>Polyphaga</taxon>
        <taxon>Elateriformia</taxon>
        <taxon>Elateroidea</taxon>
        <taxon>Lampyridae</taxon>
        <taxon>Lampyrinae</taxon>
        <taxon>Pyrocoelia</taxon>
    </lineage>
</organism>
<keyword evidence="15" id="KW-1133">Transmembrane helix</keyword>
<name>A0AAN7UZM2_9COLE</name>
<keyword evidence="7" id="KW-0256">Endoplasmic reticulum</keyword>
<evidence type="ECO:0000256" key="15">
    <source>
        <dbReference type="SAM" id="Phobius"/>
    </source>
</evidence>
<dbReference type="SUPFAM" id="SSF48264">
    <property type="entry name" value="Cytochrome P450"/>
    <property type="match status" value="1"/>
</dbReference>
<keyword evidence="17" id="KW-1185">Reference proteome</keyword>
<evidence type="ECO:0000256" key="12">
    <source>
        <dbReference type="ARBA" id="ARBA00023136"/>
    </source>
</evidence>
<evidence type="ECO:0000256" key="3">
    <source>
        <dbReference type="ARBA" id="ARBA00004406"/>
    </source>
</evidence>
<dbReference type="GO" id="GO:0016705">
    <property type="term" value="F:oxidoreductase activity, acting on paired donors, with incorporation or reduction of molecular oxygen"/>
    <property type="evidence" value="ECO:0007669"/>
    <property type="project" value="InterPro"/>
</dbReference>
<dbReference type="PRINTS" id="PR00385">
    <property type="entry name" value="P450"/>
</dbReference>
<dbReference type="EMBL" id="JAVRBK010000008">
    <property type="protein sequence ID" value="KAK5640030.1"/>
    <property type="molecule type" value="Genomic_DNA"/>
</dbReference>
<evidence type="ECO:0000256" key="1">
    <source>
        <dbReference type="ARBA" id="ARBA00001971"/>
    </source>
</evidence>
<dbReference type="PRINTS" id="PR00463">
    <property type="entry name" value="EP450I"/>
</dbReference>
<dbReference type="PANTHER" id="PTHR24292:SF100">
    <property type="entry name" value="CYTOCHROME P450 6A16, ISOFORM B-RELATED"/>
    <property type="match status" value="1"/>
</dbReference>
<evidence type="ECO:0000256" key="5">
    <source>
        <dbReference type="ARBA" id="ARBA00022617"/>
    </source>
</evidence>
<sequence>MIYAVVLIIIIIILLFLVALFMLPSLYWYWKGVDTVSPITYLANIFKKEPLCLILQHFYNTLKGRGKKFGGYYFLGRPIFVPTDLDLIKKMLNNDFDHFSDHIGYVDAEKNPLSLHVFNTRGCHWKKIRSKLTPSFTSVKCRTMFDTALKCAQDFNQLVIKCTDRNEPIDIRDVSERFTTDAIVSYVFGVESKALRNATSEFRRLTTELLKSFRMMLLVFCPEPFGLFKIGHFGQDITNFYTNLVKQTDKYRKENGIVREDYIHHLLKNRSDDTITDCDVNETKVKSYTGLSLSEIAAQCFIIYMAGFETSAAAISYTLAELALNQEIQNKVREEIKAVLGNHNRKITYEAIQEMEYLNKCLYETLRKYPLVPTNTRLCTKSYKIPNSDVVINEGTYVFLPTYALHRDPEYFPDPEKYDPDRFSMRSAKIRQHSAFLPFGDGPRKCIGK</sequence>
<dbReference type="GO" id="GO:0005506">
    <property type="term" value="F:iron ion binding"/>
    <property type="evidence" value="ECO:0007669"/>
    <property type="project" value="InterPro"/>
</dbReference>
<evidence type="ECO:0008006" key="18">
    <source>
        <dbReference type="Google" id="ProtNLM"/>
    </source>
</evidence>
<keyword evidence="10 13" id="KW-0408">Iron</keyword>
<feature type="binding site" description="axial binding residue" evidence="13">
    <location>
        <position position="446"/>
    </location>
    <ligand>
        <name>heme</name>
        <dbReference type="ChEBI" id="CHEBI:30413"/>
    </ligand>
    <ligandPart>
        <name>Fe</name>
        <dbReference type="ChEBI" id="CHEBI:18248"/>
    </ligandPart>
</feature>
<dbReference type="PANTHER" id="PTHR24292">
    <property type="entry name" value="CYTOCHROME P450"/>
    <property type="match status" value="1"/>
</dbReference>
<keyword evidence="6 13" id="KW-0479">Metal-binding</keyword>
<dbReference type="InterPro" id="IPR017972">
    <property type="entry name" value="Cyt_P450_CS"/>
</dbReference>
<evidence type="ECO:0000313" key="16">
    <source>
        <dbReference type="EMBL" id="KAK5640030.1"/>
    </source>
</evidence>
<dbReference type="InterPro" id="IPR001128">
    <property type="entry name" value="Cyt_P450"/>
</dbReference>
<evidence type="ECO:0000313" key="17">
    <source>
        <dbReference type="Proteomes" id="UP001329430"/>
    </source>
</evidence>
<evidence type="ECO:0000256" key="14">
    <source>
        <dbReference type="RuleBase" id="RU000461"/>
    </source>
</evidence>
<comment type="similarity">
    <text evidence="4 14">Belongs to the cytochrome P450 family.</text>
</comment>
<dbReference type="GO" id="GO:0020037">
    <property type="term" value="F:heme binding"/>
    <property type="evidence" value="ECO:0007669"/>
    <property type="project" value="InterPro"/>
</dbReference>
<keyword evidence="12 15" id="KW-0472">Membrane</keyword>
<evidence type="ECO:0000256" key="7">
    <source>
        <dbReference type="ARBA" id="ARBA00022824"/>
    </source>
</evidence>
<keyword evidence="5 13" id="KW-0349">Heme</keyword>
<evidence type="ECO:0000256" key="9">
    <source>
        <dbReference type="ARBA" id="ARBA00023002"/>
    </source>
</evidence>
<dbReference type="GO" id="GO:0005789">
    <property type="term" value="C:endoplasmic reticulum membrane"/>
    <property type="evidence" value="ECO:0007669"/>
    <property type="project" value="UniProtKB-SubCell"/>
</dbReference>
<evidence type="ECO:0000256" key="10">
    <source>
        <dbReference type="ARBA" id="ARBA00023004"/>
    </source>
</evidence>
<evidence type="ECO:0000256" key="11">
    <source>
        <dbReference type="ARBA" id="ARBA00023033"/>
    </source>
</evidence>
<dbReference type="AlphaFoldDB" id="A0AAN7UZM2"/>
<evidence type="ECO:0000256" key="4">
    <source>
        <dbReference type="ARBA" id="ARBA00010617"/>
    </source>
</evidence>
<evidence type="ECO:0000256" key="8">
    <source>
        <dbReference type="ARBA" id="ARBA00022848"/>
    </source>
</evidence>
<reference evidence="16 17" key="1">
    <citation type="journal article" date="2024" name="Insects">
        <title>An Improved Chromosome-Level Genome Assembly of the Firefly Pyrocoelia pectoralis.</title>
        <authorList>
            <person name="Fu X."/>
            <person name="Meyer-Rochow V.B."/>
            <person name="Ballantyne L."/>
            <person name="Zhu X."/>
        </authorList>
    </citation>
    <scope>NUCLEOTIDE SEQUENCE [LARGE SCALE GENOMIC DNA]</scope>
    <source>
        <strain evidence="16">XCY_ONT2</strain>
    </source>
</reference>
<keyword evidence="15" id="KW-0812">Transmembrane</keyword>
<dbReference type="Pfam" id="PF00067">
    <property type="entry name" value="p450"/>
    <property type="match status" value="1"/>
</dbReference>
<evidence type="ECO:0000256" key="2">
    <source>
        <dbReference type="ARBA" id="ARBA00004174"/>
    </source>
</evidence>